<dbReference type="Proteomes" id="UP000183257">
    <property type="component" value="Unassembled WGS sequence"/>
</dbReference>
<evidence type="ECO:0008006" key="3">
    <source>
        <dbReference type="Google" id="ProtNLM"/>
    </source>
</evidence>
<sequence>MKNVFVVVVVLIFFQSCIPLRVAPNIEDYKITKGKTFKRGLPKQRVFVFEDPKNESEFYNYINTKFQLYNADVFDNVPFFINNTPYYFSFYEVEKKDKSIDILSPTLGVLANRAIGSENNPSDFFNEQPKLRIDGNYYIAINAYDESGKDCLDKKSLSRPLVLNYLRALKKEYLATHNYNEVLFKN</sequence>
<gene>
    <name evidence="1" type="ORF">SAMN05660313_02459</name>
</gene>
<name>A0A1K1Q912_9FLAO</name>
<accession>A0A1K1Q912</accession>
<dbReference type="OrthoDB" id="1164799at2"/>
<dbReference type="AlphaFoldDB" id="A0A1K1Q912"/>
<protein>
    <recommendedName>
        <fullName evidence="3">Lipoprotein</fullName>
    </recommendedName>
</protein>
<dbReference type="PROSITE" id="PS51257">
    <property type="entry name" value="PROKAR_LIPOPROTEIN"/>
    <property type="match status" value="1"/>
</dbReference>
<keyword evidence="2" id="KW-1185">Reference proteome</keyword>
<evidence type="ECO:0000313" key="1">
    <source>
        <dbReference type="EMBL" id="SFW56193.1"/>
    </source>
</evidence>
<dbReference type="EMBL" id="FPIY01000003">
    <property type="protein sequence ID" value="SFW56193.1"/>
    <property type="molecule type" value="Genomic_DNA"/>
</dbReference>
<evidence type="ECO:0000313" key="2">
    <source>
        <dbReference type="Proteomes" id="UP000183257"/>
    </source>
</evidence>
<dbReference type="RefSeq" id="WP_072304090.1">
    <property type="nucleotide sequence ID" value="NZ_FPIY01000003.1"/>
</dbReference>
<proteinExistence type="predicted"/>
<reference evidence="2" key="1">
    <citation type="submission" date="2016-11" db="EMBL/GenBank/DDBJ databases">
        <authorList>
            <person name="Varghese N."/>
            <person name="Submissions S."/>
        </authorList>
    </citation>
    <scope>NUCLEOTIDE SEQUENCE [LARGE SCALE GENOMIC DNA]</scope>
    <source>
        <strain evidence="2">DSM 24786</strain>
    </source>
</reference>
<organism evidence="1 2">
    <name type="scientific">Cellulophaga fucicola</name>
    <dbReference type="NCBI Taxonomy" id="76595"/>
    <lineage>
        <taxon>Bacteria</taxon>
        <taxon>Pseudomonadati</taxon>
        <taxon>Bacteroidota</taxon>
        <taxon>Flavobacteriia</taxon>
        <taxon>Flavobacteriales</taxon>
        <taxon>Flavobacteriaceae</taxon>
        <taxon>Cellulophaga</taxon>
    </lineage>
</organism>